<dbReference type="Gene3D" id="3.40.50.300">
    <property type="entry name" value="P-loop containing nucleotide triphosphate hydrolases"/>
    <property type="match status" value="1"/>
</dbReference>
<dbReference type="Gene3D" id="3.40.50.1010">
    <property type="entry name" value="5'-nuclease"/>
    <property type="match status" value="1"/>
</dbReference>
<evidence type="ECO:0000256" key="3">
    <source>
        <dbReference type="ARBA" id="ARBA00022840"/>
    </source>
</evidence>
<dbReference type="CDD" id="cd09883">
    <property type="entry name" value="PIN_VapC_PhoHL-ATPase"/>
    <property type="match status" value="1"/>
</dbReference>
<organism evidence="6 7">
    <name type="scientific">Idiomarina rhizosphaerae</name>
    <dbReference type="NCBI Taxonomy" id="2961572"/>
    <lineage>
        <taxon>Bacteria</taxon>
        <taxon>Pseudomonadati</taxon>
        <taxon>Pseudomonadota</taxon>
        <taxon>Gammaproteobacteria</taxon>
        <taxon>Alteromonadales</taxon>
        <taxon>Idiomarinaceae</taxon>
        <taxon>Idiomarina</taxon>
    </lineage>
</organism>
<proteinExistence type="inferred from homology"/>
<dbReference type="InterPro" id="IPR003714">
    <property type="entry name" value="PhoH"/>
</dbReference>
<dbReference type="InterPro" id="IPR027417">
    <property type="entry name" value="P-loop_NTPase"/>
</dbReference>
<dbReference type="PANTHER" id="PTHR30473">
    <property type="entry name" value="PROTEIN PHOH"/>
    <property type="match status" value="1"/>
</dbReference>
<dbReference type="GO" id="GO:0005829">
    <property type="term" value="C:cytosol"/>
    <property type="evidence" value="ECO:0007669"/>
    <property type="project" value="TreeGrafter"/>
</dbReference>
<comment type="caution">
    <text evidence="6">The sequence shown here is derived from an EMBL/GenBank/DDBJ whole genome shotgun (WGS) entry which is preliminary data.</text>
</comment>
<dbReference type="GO" id="GO:0005524">
    <property type="term" value="F:ATP binding"/>
    <property type="evidence" value="ECO:0007669"/>
    <property type="project" value="UniProtKB-KW"/>
</dbReference>
<evidence type="ECO:0000259" key="5">
    <source>
        <dbReference type="SMART" id="SM00670"/>
    </source>
</evidence>
<reference evidence="6" key="1">
    <citation type="submission" date="2022-06" db="EMBL/GenBank/DDBJ databases">
        <title>Idiomarina rhizosphaerae M1R2S28.</title>
        <authorList>
            <person name="Sun J.-Q."/>
            <person name="Li L.-F."/>
        </authorList>
    </citation>
    <scope>NUCLEOTIDE SEQUENCE</scope>
    <source>
        <strain evidence="6">M1R2S28</strain>
    </source>
</reference>
<feature type="domain" description="PIN" evidence="5">
    <location>
        <begin position="7"/>
        <end position="144"/>
    </location>
</feature>
<keyword evidence="2" id="KW-0547">Nucleotide-binding</keyword>
<dbReference type="InterPro" id="IPR029060">
    <property type="entry name" value="PIN-like_dom_sf"/>
</dbReference>
<dbReference type="Proteomes" id="UP001139474">
    <property type="component" value="Unassembled WGS sequence"/>
</dbReference>
<dbReference type="Pfam" id="PF13638">
    <property type="entry name" value="PIN_4"/>
    <property type="match status" value="1"/>
</dbReference>
<dbReference type="EMBL" id="JAMZDE010000006">
    <property type="protein sequence ID" value="MCP1339408.1"/>
    <property type="molecule type" value="Genomic_DNA"/>
</dbReference>
<evidence type="ECO:0000256" key="1">
    <source>
        <dbReference type="ARBA" id="ARBA00010393"/>
    </source>
</evidence>
<name>A0A9X2G3S9_9GAMM</name>
<evidence type="ECO:0000256" key="2">
    <source>
        <dbReference type="ARBA" id="ARBA00022741"/>
    </source>
</evidence>
<dbReference type="SUPFAM" id="SSF88723">
    <property type="entry name" value="PIN domain-like"/>
    <property type="match status" value="1"/>
</dbReference>
<dbReference type="InterPro" id="IPR051451">
    <property type="entry name" value="PhoH2-like"/>
</dbReference>
<dbReference type="SUPFAM" id="SSF52540">
    <property type="entry name" value="P-loop containing nucleoside triphosphate hydrolases"/>
    <property type="match status" value="1"/>
</dbReference>
<gene>
    <name evidence="6" type="ORF">NJR55_07345</name>
</gene>
<comment type="similarity">
    <text evidence="1">Belongs to the PhoH family.</text>
</comment>
<evidence type="ECO:0000313" key="7">
    <source>
        <dbReference type="Proteomes" id="UP001139474"/>
    </source>
</evidence>
<dbReference type="InterPro" id="IPR002716">
    <property type="entry name" value="PIN_dom"/>
</dbReference>
<evidence type="ECO:0000256" key="4">
    <source>
        <dbReference type="ARBA" id="ARBA00046345"/>
    </source>
</evidence>
<accession>A0A9X2G3S9</accession>
<dbReference type="PANTHER" id="PTHR30473:SF2">
    <property type="entry name" value="PIN DOMAIN-CONTAINING PROTEIN"/>
    <property type="match status" value="1"/>
</dbReference>
<keyword evidence="7" id="KW-1185">Reference proteome</keyword>
<dbReference type="AlphaFoldDB" id="A0A9X2G3S9"/>
<protein>
    <submittedName>
        <fullName evidence="6">PhoH family protein</fullName>
    </submittedName>
</protein>
<dbReference type="SMART" id="SM00670">
    <property type="entry name" value="PINc"/>
    <property type="match status" value="1"/>
</dbReference>
<comment type="similarity">
    <text evidence="4">In the N-terminal section; belongs to the PINc/VapC protein family.</text>
</comment>
<dbReference type="Pfam" id="PF02562">
    <property type="entry name" value="PhoH"/>
    <property type="match status" value="1"/>
</dbReference>
<sequence length="491" mass="55236">MTTNAGKFFILDTNILLHDPLAFLNFDEHNVVIPMVVLEELDNIKDRNRDVSREARVAIRSLEEVLKEATPEEIVAGVPLNRVQGEHTANGTLAIFPDYQLEQTESVLSLAENDHRIIQAALEIQRERSPAGVVLVTKDINMRLKAKGAGMKYVEDYRTDQLIDDIRLLTKGFYKFEGDFWSQVGEVQTQQEGRDAYHTVSRELLPQVFANEYIIDSTNNFAARVEEYDSETVTLMDLSVERMMSYGAWGVHPKNIYQAMAMHALLDTSMDMVTLTGPAGSGKTFLALSAALQMVVEQGIYEKIIVTRNTPEIAESIGYLPGTEEEKMAPWLSAITDSLEALHKQDESMESSLNYIMKKANIQFKSLNFMRGRSIQNAIVILDEAQNLTASQLKTLITRCGENTKLVVSGNLAQIDSYYLTKYPILKELEKLSPSCFYWLETGVTEKTVKMTSFSNKKFELAKSVSSHLTIKYCSRVTNTSLIDTNFSEAA</sequence>
<keyword evidence="3" id="KW-0067">ATP-binding</keyword>
<evidence type="ECO:0000313" key="6">
    <source>
        <dbReference type="EMBL" id="MCP1339408.1"/>
    </source>
</evidence>